<feature type="region of interest" description="Disordered" evidence="1">
    <location>
        <begin position="500"/>
        <end position="566"/>
    </location>
</feature>
<feature type="compositionally biased region" description="Basic and acidic residues" evidence="1">
    <location>
        <begin position="7"/>
        <end position="31"/>
    </location>
</feature>
<evidence type="ECO:0000313" key="3">
    <source>
        <dbReference type="EMBL" id="GAV54699.1"/>
    </source>
</evidence>
<dbReference type="InterPro" id="IPR025183">
    <property type="entry name" value="DUF4110"/>
</dbReference>
<feature type="region of interest" description="Disordered" evidence="1">
    <location>
        <begin position="1"/>
        <end position="43"/>
    </location>
</feature>
<dbReference type="Proteomes" id="UP000187013">
    <property type="component" value="Unassembled WGS sequence"/>
</dbReference>
<feature type="domain" description="DUF4110" evidence="2">
    <location>
        <begin position="562"/>
        <end position="646"/>
    </location>
</feature>
<dbReference type="OrthoDB" id="4447at2759"/>
<feature type="region of interest" description="Disordered" evidence="1">
    <location>
        <begin position="416"/>
        <end position="439"/>
    </location>
</feature>
<dbReference type="SUPFAM" id="SSF117281">
    <property type="entry name" value="Kelch motif"/>
    <property type="match status" value="1"/>
</dbReference>
<sequence length="650" mass="75255">MAKKGKKDKDAKKARAEQKLKKNQGKAELKDKKKTKKIFAEDDEDDDMDLEEVLASFKKEQEQFEKVVVESVDKPSPRINPCLISSPVHGKKELILFGGEHTNQLNSVTHFYNELFTFTPDNDQWRKITSQNAPMPRSSAAMAAHPSGIALLHGGEFSSPKQNTFYHYSDTWLLDCATKEWTKLDQKNGPSSRSGHRMTIWKNFFIMHGGFRDLGTSTTYLNDCWLFDITTHKWTQVEFPRNHLIPDARSGHSFIPDQEGAILWGGYCKVKAGKGLQKGKILTDCWYLKMNSTPSSIRWERRKKQGFQPSPRVGCSMVPHKGRGVLFGGVYDFEETEESLDSNFYNDLFTFQIKTNRWYSLSLRPQRKKQVKISKSSTKDQEKELQGLLNQILQKAQLYDQDEDNEDDKAIREQFEDENQDESDDEEESSKKQHTISNQLPHPRFNASLAVVNDTLFIYGGLWELGEKDYNIDSFYGIDLNKVDGVTVYWENLAEIEKAKKVAEQGSEDEDEEDEDEDDEDEEDDGEEEVKDKVLVAEEDDAEEEEEVEEEEVEEEEMGIPDPRPWLPHPKAFESLRAFYIRAGPQFLEWAISNNREARGKHLKTKSFDLCQDRWWERRDQVRIEEDKMEELGGVGDIVERNPAQKTKRR</sequence>
<dbReference type="AlphaFoldDB" id="A0A1Q3AG04"/>
<reference evidence="3 4" key="1">
    <citation type="submission" date="2016-08" db="EMBL/GenBank/DDBJ databases">
        <title>Draft genome sequence of allopolyploid Zygosaccharomyces rouxii.</title>
        <authorList>
            <person name="Watanabe J."/>
            <person name="Uehara K."/>
            <person name="Mogi Y."/>
            <person name="Tsukioka Y."/>
        </authorList>
    </citation>
    <scope>NUCLEOTIDE SEQUENCE [LARGE SCALE GENOMIC DNA]</scope>
    <source>
        <strain evidence="3 4">NBRC 110957</strain>
    </source>
</reference>
<organism evidence="3 4">
    <name type="scientific">Zygosaccharomyces rouxii</name>
    <dbReference type="NCBI Taxonomy" id="4956"/>
    <lineage>
        <taxon>Eukaryota</taxon>
        <taxon>Fungi</taxon>
        <taxon>Dikarya</taxon>
        <taxon>Ascomycota</taxon>
        <taxon>Saccharomycotina</taxon>
        <taxon>Saccharomycetes</taxon>
        <taxon>Saccharomycetales</taxon>
        <taxon>Saccharomycetaceae</taxon>
        <taxon>Zygosaccharomyces</taxon>
    </lineage>
</organism>
<dbReference type="PANTHER" id="PTHR46063">
    <property type="entry name" value="KELCH DOMAIN-CONTAINING PROTEIN"/>
    <property type="match status" value="1"/>
</dbReference>
<evidence type="ECO:0000313" key="4">
    <source>
        <dbReference type="Proteomes" id="UP000187013"/>
    </source>
</evidence>
<dbReference type="InterPro" id="IPR015915">
    <property type="entry name" value="Kelch-typ_b-propeller"/>
</dbReference>
<comment type="caution">
    <text evidence="3">The sequence shown here is derived from an EMBL/GenBank/DDBJ whole genome shotgun (WGS) entry which is preliminary data.</text>
</comment>
<dbReference type="Gene3D" id="2.120.10.80">
    <property type="entry name" value="Kelch-type beta propeller"/>
    <property type="match status" value="1"/>
</dbReference>
<dbReference type="Pfam" id="PF24681">
    <property type="entry name" value="Kelch_KLHDC2_KLHL20_DRC7"/>
    <property type="match status" value="1"/>
</dbReference>
<gene>
    <name evidence="3" type="ORF">ZYGR_0AS00210</name>
</gene>
<feature type="compositionally biased region" description="Acidic residues" evidence="1">
    <location>
        <begin position="416"/>
        <end position="428"/>
    </location>
</feature>
<protein>
    <recommendedName>
        <fullName evidence="2">DUF4110 domain-containing protein</fullName>
    </recommendedName>
</protein>
<dbReference type="InterPro" id="IPR052588">
    <property type="entry name" value="Kelch_domain_protein"/>
</dbReference>
<feature type="compositionally biased region" description="Acidic residues" evidence="1">
    <location>
        <begin position="506"/>
        <end position="529"/>
    </location>
</feature>
<feature type="compositionally biased region" description="Acidic residues" evidence="1">
    <location>
        <begin position="537"/>
        <end position="559"/>
    </location>
</feature>
<dbReference type="Pfam" id="PF13422">
    <property type="entry name" value="DUF4110"/>
    <property type="match status" value="1"/>
</dbReference>
<evidence type="ECO:0000256" key="1">
    <source>
        <dbReference type="SAM" id="MobiDB-lite"/>
    </source>
</evidence>
<name>A0A1Q3AG04_ZYGRO</name>
<accession>A0A1Q3AG04</accession>
<evidence type="ECO:0000259" key="2">
    <source>
        <dbReference type="Pfam" id="PF13422"/>
    </source>
</evidence>
<proteinExistence type="predicted"/>
<dbReference type="EMBL" id="BDGX01000045">
    <property type="protein sequence ID" value="GAV54699.1"/>
    <property type="molecule type" value="Genomic_DNA"/>
</dbReference>
<dbReference type="PANTHER" id="PTHR46063:SF1">
    <property type="entry name" value="KELCH DOMAIN-CONTAINING PROTEIN 4"/>
    <property type="match status" value="1"/>
</dbReference>